<protein>
    <recommendedName>
        <fullName evidence="11">ERCC4 domain-containing protein</fullName>
    </recommendedName>
</protein>
<comment type="similarity">
    <text evidence="2">Belongs to the XPF family.</text>
</comment>
<keyword evidence="9" id="KW-0539">Nucleus</keyword>
<dbReference type="InterPro" id="IPR047520">
    <property type="entry name" value="XPF_nuclease"/>
</dbReference>
<evidence type="ECO:0000256" key="2">
    <source>
        <dbReference type="ARBA" id="ARBA00010015"/>
    </source>
</evidence>
<evidence type="ECO:0000313" key="12">
    <source>
        <dbReference type="EMBL" id="CCE62341.1"/>
    </source>
</evidence>
<accession>G8BRG5</accession>
<dbReference type="GO" id="GO:0000715">
    <property type="term" value="P:nucleotide-excision repair, DNA damage recognition"/>
    <property type="evidence" value="ECO:0007669"/>
    <property type="project" value="EnsemblFungi"/>
</dbReference>
<dbReference type="GO" id="GO:0006312">
    <property type="term" value="P:mitotic recombination"/>
    <property type="evidence" value="ECO:0007669"/>
    <property type="project" value="EnsemblFungi"/>
</dbReference>
<dbReference type="InterPro" id="IPR006167">
    <property type="entry name" value="XPF"/>
</dbReference>
<dbReference type="Pfam" id="PF02732">
    <property type="entry name" value="ERCC4"/>
    <property type="match status" value="1"/>
</dbReference>
<dbReference type="FunFam" id="3.40.50.10130:FF:000009">
    <property type="entry name" value="UV endonuclease"/>
    <property type="match status" value="1"/>
</dbReference>
<keyword evidence="3" id="KW-0540">Nuclease</keyword>
<dbReference type="STRING" id="1071381.G8BRG5"/>
<evidence type="ECO:0000256" key="5">
    <source>
        <dbReference type="ARBA" id="ARBA00022763"/>
    </source>
</evidence>
<dbReference type="PANTHER" id="PTHR10150">
    <property type="entry name" value="DNA REPAIR ENDONUCLEASE XPF"/>
    <property type="match status" value="1"/>
</dbReference>
<dbReference type="GO" id="GO:0006277">
    <property type="term" value="P:DNA amplification"/>
    <property type="evidence" value="ECO:0007669"/>
    <property type="project" value="EnsemblFungi"/>
</dbReference>
<dbReference type="eggNOG" id="KOG0442">
    <property type="taxonomic scope" value="Eukaryota"/>
</dbReference>
<dbReference type="KEGG" id="tpf:TPHA_0C01850"/>
<proteinExistence type="inferred from homology"/>
<evidence type="ECO:0000256" key="9">
    <source>
        <dbReference type="ARBA" id="ARBA00023242"/>
    </source>
</evidence>
<dbReference type="HOGENOM" id="CLU_002265_2_0_1"/>
<dbReference type="GO" id="GO:1905348">
    <property type="term" value="C:endonuclease complex"/>
    <property type="evidence" value="ECO:0007669"/>
    <property type="project" value="EnsemblFungi"/>
</dbReference>
<dbReference type="GO" id="GO:0000724">
    <property type="term" value="P:double-strand break repair via homologous recombination"/>
    <property type="evidence" value="ECO:0007669"/>
    <property type="project" value="TreeGrafter"/>
</dbReference>
<evidence type="ECO:0000256" key="6">
    <source>
        <dbReference type="ARBA" id="ARBA00022801"/>
    </source>
</evidence>
<evidence type="ECO:0000256" key="7">
    <source>
        <dbReference type="ARBA" id="ARBA00023125"/>
    </source>
</evidence>
<dbReference type="GO" id="GO:0000110">
    <property type="term" value="C:nucleotide-excision repair factor 1 complex"/>
    <property type="evidence" value="ECO:0007669"/>
    <property type="project" value="EnsemblFungi"/>
</dbReference>
<keyword evidence="7" id="KW-0238">DNA-binding</keyword>
<dbReference type="EMBL" id="HE612858">
    <property type="protein sequence ID" value="CCE62341.1"/>
    <property type="molecule type" value="Genomic_DNA"/>
</dbReference>
<evidence type="ECO:0000313" key="13">
    <source>
        <dbReference type="Proteomes" id="UP000005666"/>
    </source>
</evidence>
<evidence type="ECO:0000256" key="1">
    <source>
        <dbReference type="ARBA" id="ARBA00004123"/>
    </source>
</evidence>
<dbReference type="GO" id="GO:0003697">
    <property type="term" value="F:single-stranded DNA binding"/>
    <property type="evidence" value="ECO:0007669"/>
    <property type="project" value="EnsemblFungi"/>
</dbReference>
<dbReference type="InterPro" id="IPR010994">
    <property type="entry name" value="RuvA_2-like"/>
</dbReference>
<dbReference type="GO" id="GO:0000710">
    <property type="term" value="P:meiotic mismatch repair"/>
    <property type="evidence" value="ECO:0007669"/>
    <property type="project" value="EnsemblFungi"/>
</dbReference>
<dbReference type="GO" id="GO:0000712">
    <property type="term" value="P:resolution of meiotic recombination intermediates"/>
    <property type="evidence" value="ECO:0007669"/>
    <property type="project" value="TreeGrafter"/>
</dbReference>
<feature type="compositionally biased region" description="Basic and acidic residues" evidence="10">
    <location>
        <begin position="16"/>
        <end position="30"/>
    </location>
</feature>
<sequence>MQSLFVQEDSDDEKLQEELSRQEENIKSQKENINSTVNGEVEEYEKILDDLNANTITSNEKDIDDEKPLYPLIPADENESEQNVPNIKDIRPVNINLTLPLTYQQNIVEHVLISEDPLVIMGKGLCMASIVANLLFILVTPTKIGNVLKRSLVLVLNASPNDNKHIEEELQELYWLSQDEDFEINDDLKENPRSFNVVTADSLSVDNRRKLYLSGGIISVTSRILIADLLSGVIHPNRITGLVVLNVEKIRHLSNESFIVEIYRTKNKWGFIKAFSEVPESFVMEFSPLLRKLKDLRLKNVLLWPRFRFEVSSCLNPKEGQYNKGKVIEIKIDMTDSMLKIQFGLMECLKKCIAELNRKNPELARDWWSIENALDINFQKSIDSVMIPNWHRISFISKQLIKDIRFLRYLLKYLVSADCVDFYEEIQLSIEANKPSISRKYSESPWLMADESQLVISHSRKRVYEDEKYQLEELPKWDALLNILADIALERSMKNVTGPTLIMCADGSTSAQLSTILRNSDRKRGTRKMLEQKLNKYKFRKEERHTLLREANEKIKGNDQQINVSTAFAKEKVITKRRRTRGAAAAAAVDKLRTAGSGEDIDGIIDKYQTINNGANDDDPIVIEEYKIVSDDDMVEYVNKDIEFASEKTDQQAWNVLLKKYQFVNSSNEVIIQKFSDIENDSQLQEIMPSYIIMYEPDLTFIRRVEVYKAINAELSPNIFFMYYGDSIEEQRYLTQIKKEKDAFTKLIRENAKLAQSFEADLDLSHLKNLADRKLKMNRLINRNTRIAGGQGNAQVFTQDVVVVDSREFNASLPGLLFRYGVHVIPCMLTVGDYILTPDICVERKSISDLIGSLQNNRLRSQCKKMSRYYKFPTLLIEFDEGQSFSLEPFSEKRSYRSKEMSTVHDISSKLSQDEIQMKLAKLVIEFPGLKFIWSSSPLQTVNIILELKLNREQPDPNVAISLGTNFKGNKSETTNSNKKIDTEAEFSKLLSVAGISKIDYFLIRKKVKSYRRLKKMALQELIDTLGDETVAETLFEYFLKQEITETEILSDVDN</sequence>
<dbReference type="NCBIfam" id="TIGR00596">
    <property type="entry name" value="rad1"/>
    <property type="match status" value="1"/>
</dbReference>
<evidence type="ECO:0000256" key="4">
    <source>
        <dbReference type="ARBA" id="ARBA00022759"/>
    </source>
</evidence>
<keyword evidence="6" id="KW-0378">Hydrolase</keyword>
<dbReference type="GO" id="GO:0000014">
    <property type="term" value="F:single-stranded DNA endodeoxyribonuclease activity"/>
    <property type="evidence" value="ECO:0007669"/>
    <property type="project" value="EnsemblFungi"/>
</dbReference>
<dbReference type="SMART" id="SM00891">
    <property type="entry name" value="ERCC4"/>
    <property type="match status" value="1"/>
</dbReference>
<keyword evidence="8" id="KW-0234">DNA repair</keyword>
<feature type="region of interest" description="Disordered" evidence="10">
    <location>
        <begin position="1"/>
        <end position="30"/>
    </location>
</feature>
<organism evidence="12 13">
    <name type="scientific">Tetrapisispora phaffii (strain ATCC 24235 / CBS 4417 / NBRC 1672 / NRRL Y-8282 / UCD 70-5)</name>
    <name type="common">Yeast</name>
    <name type="synonym">Fabospora phaffii</name>
    <dbReference type="NCBI Taxonomy" id="1071381"/>
    <lineage>
        <taxon>Eukaryota</taxon>
        <taxon>Fungi</taxon>
        <taxon>Dikarya</taxon>
        <taxon>Ascomycota</taxon>
        <taxon>Saccharomycotina</taxon>
        <taxon>Saccharomycetes</taxon>
        <taxon>Saccharomycetales</taxon>
        <taxon>Saccharomycetaceae</taxon>
        <taxon>Tetrapisispora</taxon>
    </lineage>
</organism>
<dbReference type="GeneID" id="11533441"/>
<feature type="domain" description="ERCC4" evidence="11">
    <location>
        <begin position="801"/>
        <end position="881"/>
    </location>
</feature>
<gene>
    <name evidence="12" type="primary">TPHA0C01850</name>
    <name evidence="12" type="ordered locus">TPHA_0C01850</name>
</gene>
<keyword evidence="13" id="KW-1185">Reference proteome</keyword>
<dbReference type="GO" id="GO:0000736">
    <property type="term" value="P:double-strand break repair via single-strand annealing, removal of nonhomologous ends"/>
    <property type="evidence" value="ECO:0007669"/>
    <property type="project" value="EnsemblFungi"/>
</dbReference>
<reference evidence="12 13" key="1">
    <citation type="journal article" date="2011" name="Proc. Natl. Acad. Sci. U.S.A.">
        <title>Evolutionary erosion of yeast sex chromosomes by mating-type switching accidents.</title>
        <authorList>
            <person name="Gordon J.L."/>
            <person name="Armisen D."/>
            <person name="Proux-Wera E."/>
            <person name="Oheigeartaigh S.S."/>
            <person name="Byrne K.P."/>
            <person name="Wolfe K.H."/>
        </authorList>
    </citation>
    <scope>NUCLEOTIDE SEQUENCE [LARGE SCALE GENOMIC DNA]</scope>
    <source>
        <strain evidence="13">ATCC 24235 / CBS 4417 / NBRC 1672 / NRRL Y-8282 / UCD 70-5</strain>
    </source>
</reference>
<evidence type="ECO:0000259" key="11">
    <source>
        <dbReference type="SMART" id="SM00891"/>
    </source>
</evidence>
<dbReference type="SUPFAM" id="SSF52980">
    <property type="entry name" value="Restriction endonuclease-like"/>
    <property type="match status" value="1"/>
</dbReference>
<dbReference type="GO" id="GO:0003684">
    <property type="term" value="F:damaged DNA binding"/>
    <property type="evidence" value="ECO:0007669"/>
    <property type="project" value="TreeGrafter"/>
</dbReference>
<evidence type="ECO:0000256" key="3">
    <source>
        <dbReference type="ARBA" id="ARBA00022722"/>
    </source>
</evidence>
<dbReference type="SUPFAM" id="SSF47781">
    <property type="entry name" value="RuvA domain 2-like"/>
    <property type="match status" value="1"/>
</dbReference>
<name>G8BRG5_TETPH</name>
<dbReference type="Proteomes" id="UP000005666">
    <property type="component" value="Chromosome 3"/>
</dbReference>
<keyword evidence="5" id="KW-0227">DNA damage</keyword>
<dbReference type="PANTHER" id="PTHR10150:SF0">
    <property type="entry name" value="DNA REPAIR ENDONUCLEASE XPF"/>
    <property type="match status" value="1"/>
</dbReference>
<evidence type="ECO:0000256" key="8">
    <source>
        <dbReference type="ARBA" id="ARBA00023204"/>
    </source>
</evidence>
<evidence type="ECO:0000256" key="10">
    <source>
        <dbReference type="SAM" id="MobiDB-lite"/>
    </source>
</evidence>
<keyword evidence="4" id="KW-0255">Endonuclease</keyword>
<dbReference type="RefSeq" id="XP_003684775.1">
    <property type="nucleotide sequence ID" value="XM_003684727.1"/>
</dbReference>
<dbReference type="InterPro" id="IPR011335">
    <property type="entry name" value="Restrct_endonuc-II-like"/>
</dbReference>
<dbReference type="OrthoDB" id="361020at2759"/>
<dbReference type="GO" id="GO:1901255">
    <property type="term" value="P:nucleotide-excision repair involved in interstrand cross-link repair"/>
    <property type="evidence" value="ECO:0007669"/>
    <property type="project" value="TreeGrafter"/>
</dbReference>
<dbReference type="Gene3D" id="3.40.50.10130">
    <property type="match status" value="1"/>
</dbReference>
<dbReference type="CDD" id="cd20078">
    <property type="entry name" value="XPF_nuclease_XPF_euk"/>
    <property type="match status" value="1"/>
</dbReference>
<dbReference type="OMA" id="THILDIM"/>
<comment type="subcellular location">
    <subcellularLocation>
        <location evidence="1">Nucleus</location>
    </subcellularLocation>
</comment>
<dbReference type="AlphaFoldDB" id="G8BRG5"/>
<dbReference type="InterPro" id="IPR006166">
    <property type="entry name" value="ERCC4_domain"/>
</dbReference>